<sequence length="244" mass="28889">MTNFESLIQNLFKEEIEIFLVTKKEHKTLKKKRYLTMKETAAETGIDSYVLRRLTYERAMPHRKVGNRLIFDLNEIQDAIQSYKENHWSDSEGVWDVKAVLRELKDNEIKKEAPLMIDEVIRSIIQEELEKIGEELRHKSVKERDSYLGRTVLTLREAAEHFRVSYGTINLLIKEDGMPHLKINSRRLIVLEEAEEFLWRETAKSYSNDGNIYWQRILQKIDAAESKRVSAYEKALNRLENYPD</sequence>
<protein>
    <recommendedName>
        <fullName evidence="3">Helix-turn-helix domain-containing protein</fullName>
    </recommendedName>
</protein>
<reference evidence="1 2" key="1">
    <citation type="submission" date="2017-02" db="EMBL/GenBank/DDBJ databases">
        <title>The complete genomic sequence of a novel cold adapted crude oil-degrading bacterium Planococcus qaidamina Y42.</title>
        <authorList>
            <person name="Yang R."/>
        </authorList>
    </citation>
    <scope>NUCLEOTIDE SEQUENCE [LARGE SCALE GENOMIC DNA]</scope>
    <source>
        <strain evidence="1 2">Y42</strain>
        <plasmid evidence="1 2">unnamed1</plasmid>
    </source>
</reference>
<dbReference type="AlphaFoldDB" id="A0A1Q2L469"/>
<proteinExistence type="predicted"/>
<evidence type="ECO:0000313" key="2">
    <source>
        <dbReference type="Proteomes" id="UP000188184"/>
    </source>
</evidence>
<name>A0A1Q2L469_9BACL</name>
<accession>A0A1Q2L469</accession>
<keyword evidence="1" id="KW-0614">Plasmid</keyword>
<evidence type="ECO:0000313" key="1">
    <source>
        <dbReference type="EMBL" id="AQQ55255.1"/>
    </source>
</evidence>
<keyword evidence="2" id="KW-1185">Reference proteome</keyword>
<gene>
    <name evidence="1" type="ORF">B0X71_18915</name>
</gene>
<organism evidence="1 2">
    <name type="scientific">Planococcus lenghuensis</name>
    <dbReference type="NCBI Taxonomy" id="2213202"/>
    <lineage>
        <taxon>Bacteria</taxon>
        <taxon>Bacillati</taxon>
        <taxon>Bacillota</taxon>
        <taxon>Bacilli</taxon>
        <taxon>Bacillales</taxon>
        <taxon>Caryophanaceae</taxon>
        <taxon>Planococcus</taxon>
    </lineage>
</organism>
<dbReference type="Proteomes" id="UP000188184">
    <property type="component" value="Plasmid unnamed1"/>
</dbReference>
<evidence type="ECO:0008006" key="3">
    <source>
        <dbReference type="Google" id="ProtNLM"/>
    </source>
</evidence>
<dbReference type="EMBL" id="CP019641">
    <property type="protein sequence ID" value="AQQ55255.1"/>
    <property type="molecule type" value="Genomic_DNA"/>
</dbReference>
<dbReference type="RefSeq" id="WP_077591115.1">
    <property type="nucleotide sequence ID" value="NZ_CP019641.1"/>
</dbReference>
<dbReference type="OrthoDB" id="2826842at2"/>
<dbReference type="KEGG" id="pmar:B0X71_18915"/>
<geneLocation type="plasmid" evidence="1 2">
    <name>unnamed1</name>
</geneLocation>